<reference evidence="1" key="1">
    <citation type="submission" date="2017-07" db="EMBL/GenBank/DDBJ databases">
        <authorList>
            <person name="Mikheyev A."/>
            <person name="Grau M."/>
        </authorList>
    </citation>
    <scope>NUCLEOTIDE SEQUENCE</scope>
    <source>
        <tissue evidence="1">Venom_gland</tissue>
    </source>
</reference>
<evidence type="ECO:0000313" key="1">
    <source>
        <dbReference type="EMBL" id="LAB60807.1"/>
    </source>
</evidence>
<dbReference type="EMBL" id="IACN01089999">
    <property type="protein sequence ID" value="LAB60807.1"/>
    <property type="molecule type" value="Transcribed_RNA"/>
</dbReference>
<name>A0A2D4PS50_MICSU</name>
<proteinExistence type="predicted"/>
<sequence>MTKHKLKLEPETFLLGVIKGNLSRKKRYLIVYILTVARITLAQNWKNETILDKVLIQKIMDCAELDKFTMKLKGKEDREYCVVWDRWYKWAKNKDKGKSPNKECVYTMAQYLLLEMEIL</sequence>
<dbReference type="AlphaFoldDB" id="A0A2D4PS50"/>
<reference evidence="1" key="2">
    <citation type="submission" date="2017-11" db="EMBL/GenBank/DDBJ databases">
        <title>Coralsnake Venomics: Analyses of Venom Gland Transcriptomes and Proteomes of Six Brazilian Taxa.</title>
        <authorList>
            <person name="Aird S.D."/>
            <person name="Jorge da Silva N."/>
            <person name="Qiu L."/>
            <person name="Villar-Briones A."/>
            <person name="Aparecida-Saddi V."/>
            <person name="Campos-Telles M.P."/>
            <person name="Grau M."/>
            <person name="Mikheyev A.S."/>
        </authorList>
    </citation>
    <scope>NUCLEOTIDE SEQUENCE</scope>
    <source>
        <tissue evidence="1">Venom_gland</tissue>
    </source>
</reference>
<organism evidence="1">
    <name type="scientific">Micrurus surinamensis</name>
    <name type="common">Surinam coral snake</name>
    <dbReference type="NCBI Taxonomy" id="129470"/>
    <lineage>
        <taxon>Eukaryota</taxon>
        <taxon>Metazoa</taxon>
        <taxon>Chordata</taxon>
        <taxon>Craniata</taxon>
        <taxon>Vertebrata</taxon>
        <taxon>Euteleostomi</taxon>
        <taxon>Lepidosauria</taxon>
        <taxon>Squamata</taxon>
        <taxon>Bifurcata</taxon>
        <taxon>Unidentata</taxon>
        <taxon>Episquamata</taxon>
        <taxon>Toxicofera</taxon>
        <taxon>Serpentes</taxon>
        <taxon>Colubroidea</taxon>
        <taxon>Elapidae</taxon>
        <taxon>Elapinae</taxon>
        <taxon>Micrurus</taxon>
    </lineage>
</organism>
<accession>A0A2D4PS50</accession>
<protein>
    <submittedName>
        <fullName evidence="1">Uncharacterized protein</fullName>
    </submittedName>
</protein>